<feature type="compositionally biased region" description="Polar residues" evidence="3">
    <location>
        <begin position="1"/>
        <end position="11"/>
    </location>
</feature>
<dbReference type="InterPro" id="IPR011006">
    <property type="entry name" value="CheY-like_superfamily"/>
</dbReference>
<gene>
    <name evidence="5" type="ORF">MNBD_ALPHA11-1320</name>
</gene>
<sequence>MSDNSQNSQNHEGQEPAPNAGTRLIPRITVQAFCENSQTAQLIESALSDRRMSKVALTTHNGSIEGAIETYRSNPTPNLILVETSLPTEQIPVALEEMAQFCDPGTHVIVLGQINDVHLYRSLIKSGVAEYIVLPTSTDILVSAIAEIFVADDSPPIGRTIGFISAKGGSGSSTVSHNSAWMAAQALRQDVLIVDMDLPFGTAGLNFNQDPPNGIADAVYAQENLDVVMLDRLISKAANNINLLTAPVSLEKSFDFGASDFEQVIELVQSNIPLVILDIPHLWTSWVRHTLIALDEIVIVAEPDLANLRNTKTLVDTIANLRPGESKPMLVLNKVGLPKRPEIPSAEFASAVDCELIEQIAFDAPTFGTAANNGQMIAEVSSGSRLNDSFKNISARITGRQIHETTSKLGGLDISGLLKKLKRA</sequence>
<feature type="region of interest" description="Disordered" evidence="3">
    <location>
        <begin position="1"/>
        <end position="22"/>
    </location>
</feature>
<keyword evidence="2" id="KW-0067">ATP-binding</keyword>
<dbReference type="GO" id="GO:0005829">
    <property type="term" value="C:cytosol"/>
    <property type="evidence" value="ECO:0007669"/>
    <property type="project" value="TreeGrafter"/>
</dbReference>
<dbReference type="InterPro" id="IPR027417">
    <property type="entry name" value="P-loop_NTPase"/>
</dbReference>
<protein>
    <submittedName>
        <fullName evidence="5">Type II/IV secretion system ATPase TadZ/CpaE, associated with Flp pilus assembly</fullName>
    </submittedName>
</protein>
<dbReference type="Pfam" id="PF13614">
    <property type="entry name" value="AAA_31"/>
    <property type="match status" value="1"/>
</dbReference>
<dbReference type="AlphaFoldDB" id="A0A3B0U446"/>
<organism evidence="5">
    <name type="scientific">hydrothermal vent metagenome</name>
    <dbReference type="NCBI Taxonomy" id="652676"/>
    <lineage>
        <taxon>unclassified sequences</taxon>
        <taxon>metagenomes</taxon>
        <taxon>ecological metagenomes</taxon>
    </lineage>
</organism>
<dbReference type="InterPro" id="IPR025669">
    <property type="entry name" value="AAA_dom"/>
</dbReference>
<dbReference type="Gene3D" id="3.40.50.2300">
    <property type="match status" value="1"/>
</dbReference>
<dbReference type="EMBL" id="UOEQ01000449">
    <property type="protein sequence ID" value="VAW23163.1"/>
    <property type="molecule type" value="Genomic_DNA"/>
</dbReference>
<dbReference type="GO" id="GO:0051782">
    <property type="term" value="P:negative regulation of cell division"/>
    <property type="evidence" value="ECO:0007669"/>
    <property type="project" value="TreeGrafter"/>
</dbReference>
<dbReference type="PANTHER" id="PTHR43384">
    <property type="entry name" value="SEPTUM SITE-DETERMINING PROTEIN MIND HOMOLOG, CHLOROPLASTIC-RELATED"/>
    <property type="match status" value="1"/>
</dbReference>
<accession>A0A3B0U446</accession>
<feature type="domain" description="AAA" evidence="4">
    <location>
        <begin position="159"/>
        <end position="322"/>
    </location>
</feature>
<evidence type="ECO:0000313" key="5">
    <source>
        <dbReference type="EMBL" id="VAW23163.1"/>
    </source>
</evidence>
<evidence type="ECO:0000256" key="3">
    <source>
        <dbReference type="SAM" id="MobiDB-lite"/>
    </source>
</evidence>
<dbReference type="Gene3D" id="3.40.50.300">
    <property type="entry name" value="P-loop containing nucleotide triphosphate hydrolases"/>
    <property type="match status" value="1"/>
</dbReference>
<dbReference type="SUPFAM" id="SSF52172">
    <property type="entry name" value="CheY-like"/>
    <property type="match status" value="1"/>
</dbReference>
<evidence type="ECO:0000256" key="2">
    <source>
        <dbReference type="ARBA" id="ARBA00022840"/>
    </source>
</evidence>
<keyword evidence="1" id="KW-0547">Nucleotide-binding</keyword>
<dbReference type="PANTHER" id="PTHR43384:SF6">
    <property type="entry name" value="SEPTUM SITE-DETERMINING PROTEIN MIND HOMOLOG, CHLOROPLASTIC"/>
    <property type="match status" value="1"/>
</dbReference>
<dbReference type="GO" id="GO:0016887">
    <property type="term" value="F:ATP hydrolysis activity"/>
    <property type="evidence" value="ECO:0007669"/>
    <property type="project" value="TreeGrafter"/>
</dbReference>
<evidence type="ECO:0000256" key="1">
    <source>
        <dbReference type="ARBA" id="ARBA00022741"/>
    </source>
</evidence>
<dbReference type="SUPFAM" id="SSF52540">
    <property type="entry name" value="P-loop containing nucleoside triphosphate hydrolases"/>
    <property type="match status" value="1"/>
</dbReference>
<proteinExistence type="predicted"/>
<evidence type="ECO:0000259" key="4">
    <source>
        <dbReference type="Pfam" id="PF13614"/>
    </source>
</evidence>
<dbReference type="InterPro" id="IPR050625">
    <property type="entry name" value="ParA/MinD_ATPase"/>
</dbReference>
<reference evidence="5" key="1">
    <citation type="submission" date="2018-06" db="EMBL/GenBank/DDBJ databases">
        <authorList>
            <person name="Zhirakovskaya E."/>
        </authorList>
    </citation>
    <scope>NUCLEOTIDE SEQUENCE</scope>
</reference>
<name>A0A3B0U446_9ZZZZ</name>
<dbReference type="GO" id="GO:0009898">
    <property type="term" value="C:cytoplasmic side of plasma membrane"/>
    <property type="evidence" value="ECO:0007669"/>
    <property type="project" value="TreeGrafter"/>
</dbReference>
<dbReference type="GO" id="GO:0005524">
    <property type="term" value="F:ATP binding"/>
    <property type="evidence" value="ECO:0007669"/>
    <property type="project" value="UniProtKB-KW"/>
</dbReference>